<feature type="binding site" evidence="6">
    <location>
        <position position="299"/>
    </location>
    <ligand>
        <name>carbamoyl phosphate</name>
        <dbReference type="ChEBI" id="CHEBI:58228"/>
    </ligand>
</feature>
<dbReference type="PRINTS" id="PR00100">
    <property type="entry name" value="AOTCASE"/>
</dbReference>
<dbReference type="GO" id="GO:0004585">
    <property type="term" value="F:ornithine carbamoyltransferase activity"/>
    <property type="evidence" value="ECO:0007669"/>
    <property type="project" value="UniProtKB-UniRule"/>
</dbReference>
<evidence type="ECO:0000256" key="6">
    <source>
        <dbReference type="HAMAP-Rule" id="MF_01109"/>
    </source>
</evidence>
<comment type="catalytic activity">
    <reaction evidence="5 6">
        <text>carbamoyl phosphate + L-ornithine = L-citrulline + phosphate + H(+)</text>
        <dbReference type="Rhea" id="RHEA:19513"/>
        <dbReference type="ChEBI" id="CHEBI:15378"/>
        <dbReference type="ChEBI" id="CHEBI:43474"/>
        <dbReference type="ChEBI" id="CHEBI:46911"/>
        <dbReference type="ChEBI" id="CHEBI:57743"/>
        <dbReference type="ChEBI" id="CHEBI:58228"/>
        <dbReference type="EC" id="2.1.3.3"/>
    </reaction>
</comment>
<dbReference type="EMBL" id="PCVY01000004">
    <property type="protein sequence ID" value="PIQ87495.1"/>
    <property type="molecule type" value="Genomic_DNA"/>
</dbReference>
<evidence type="ECO:0000256" key="3">
    <source>
        <dbReference type="ARBA" id="ARBA00013007"/>
    </source>
</evidence>
<feature type="binding site" evidence="6">
    <location>
        <begin position="136"/>
        <end position="139"/>
    </location>
    <ligand>
        <name>carbamoyl phosphate</name>
        <dbReference type="ChEBI" id="CHEBI:58228"/>
    </ligand>
</feature>
<dbReference type="Pfam" id="PF00185">
    <property type="entry name" value="OTCace"/>
    <property type="match status" value="1"/>
</dbReference>
<feature type="binding site" evidence="6">
    <location>
        <position position="231"/>
    </location>
    <ligand>
        <name>L-ornithine</name>
        <dbReference type="ChEBI" id="CHEBI:46911"/>
    </ligand>
</feature>
<accession>A0A2H0LVG7</accession>
<dbReference type="SUPFAM" id="SSF53671">
    <property type="entry name" value="Aspartate/ornithine carbamoyltransferase"/>
    <property type="match status" value="1"/>
</dbReference>
<evidence type="ECO:0000256" key="4">
    <source>
        <dbReference type="ARBA" id="ARBA00022679"/>
    </source>
</evidence>
<comment type="caution">
    <text evidence="9">The sequence shown here is derived from an EMBL/GenBank/DDBJ whole genome shotgun (WGS) entry which is preliminary data.</text>
</comment>
<evidence type="ECO:0000256" key="1">
    <source>
        <dbReference type="ARBA" id="ARBA00004975"/>
    </source>
</evidence>
<dbReference type="PANTHER" id="PTHR45753:SF3">
    <property type="entry name" value="ORNITHINE TRANSCARBAMYLASE, MITOCHONDRIAL"/>
    <property type="match status" value="1"/>
</dbReference>
<organism evidence="9 10">
    <name type="scientific">Candidatus Abzuiibacterium crystallinum</name>
    <dbReference type="NCBI Taxonomy" id="1974748"/>
    <lineage>
        <taxon>Bacteria</taxon>
        <taxon>Pseudomonadati</taxon>
        <taxon>Candidatus Omnitrophota</taxon>
        <taxon>Candidatus Abzuiibacterium</taxon>
    </lineage>
</organism>
<dbReference type="GO" id="GO:0042450">
    <property type="term" value="P:L-arginine biosynthetic process via ornithine"/>
    <property type="evidence" value="ECO:0007669"/>
    <property type="project" value="UniProtKB-UniRule"/>
</dbReference>
<comment type="subcellular location">
    <subcellularLocation>
        <location evidence="6">Cytoplasm</location>
    </subcellularLocation>
</comment>
<feature type="binding site" evidence="6">
    <location>
        <position position="167"/>
    </location>
    <ligand>
        <name>L-ornithine</name>
        <dbReference type="ChEBI" id="CHEBI:46911"/>
    </ligand>
</feature>
<feature type="domain" description="Aspartate/ornithine carbamoyltransferase carbamoyl-P binding" evidence="8">
    <location>
        <begin position="11"/>
        <end position="149"/>
    </location>
</feature>
<protein>
    <recommendedName>
        <fullName evidence="3 6">Ornithine carbamoyltransferase</fullName>
        <shortName evidence="6">OTCase</shortName>
        <ecNumber evidence="3 6">2.1.3.3</ecNumber>
    </recommendedName>
</protein>
<evidence type="ECO:0000256" key="5">
    <source>
        <dbReference type="ARBA" id="ARBA00048772"/>
    </source>
</evidence>
<dbReference type="InterPro" id="IPR024904">
    <property type="entry name" value="OTCase_ArgI"/>
</dbReference>
<dbReference type="InterPro" id="IPR006132">
    <property type="entry name" value="Asp/Orn_carbamoyltranf_P-bd"/>
</dbReference>
<proteinExistence type="inferred from homology"/>
<name>A0A2H0LVG7_9BACT</name>
<dbReference type="GO" id="GO:0005737">
    <property type="term" value="C:cytoplasm"/>
    <property type="evidence" value="ECO:0007669"/>
    <property type="project" value="UniProtKB-SubCell"/>
</dbReference>
<feature type="binding site" evidence="6">
    <location>
        <begin position="58"/>
        <end position="61"/>
    </location>
    <ligand>
        <name>carbamoyl phosphate</name>
        <dbReference type="ChEBI" id="CHEBI:58228"/>
    </ligand>
</feature>
<evidence type="ECO:0000259" key="7">
    <source>
        <dbReference type="Pfam" id="PF00185"/>
    </source>
</evidence>
<dbReference type="InterPro" id="IPR006131">
    <property type="entry name" value="Asp_carbamoyltransf_Asp/Orn-bd"/>
</dbReference>
<dbReference type="EC" id="2.1.3.3" evidence="3 6"/>
<dbReference type="PANTHER" id="PTHR45753">
    <property type="entry name" value="ORNITHINE CARBAMOYLTRANSFERASE, MITOCHONDRIAL"/>
    <property type="match status" value="1"/>
</dbReference>
<gene>
    <name evidence="9" type="primary">argF</name>
    <name evidence="9" type="ORF">COV74_00565</name>
</gene>
<evidence type="ECO:0000313" key="9">
    <source>
        <dbReference type="EMBL" id="PIQ87495.1"/>
    </source>
</evidence>
<dbReference type="AlphaFoldDB" id="A0A2H0LVG7"/>
<reference evidence="9 10" key="1">
    <citation type="submission" date="2017-09" db="EMBL/GenBank/DDBJ databases">
        <title>Depth-based differentiation of microbial function through sediment-hosted aquifers and enrichment of novel symbionts in the deep terrestrial subsurface.</title>
        <authorList>
            <person name="Probst A.J."/>
            <person name="Ladd B."/>
            <person name="Jarett J.K."/>
            <person name="Geller-Mcgrath D.E."/>
            <person name="Sieber C.M."/>
            <person name="Emerson J.B."/>
            <person name="Anantharaman K."/>
            <person name="Thomas B.C."/>
            <person name="Malmstrom R."/>
            <person name="Stieglmeier M."/>
            <person name="Klingl A."/>
            <person name="Woyke T."/>
            <person name="Ryan C.M."/>
            <person name="Banfield J.F."/>
        </authorList>
    </citation>
    <scope>NUCLEOTIDE SEQUENCE [LARGE SCALE GENOMIC DNA]</scope>
    <source>
        <strain evidence="9">CG11_big_fil_rev_8_21_14_0_20_45_26</strain>
    </source>
</reference>
<dbReference type="Proteomes" id="UP000230859">
    <property type="component" value="Unassembled WGS sequence"/>
</dbReference>
<dbReference type="GO" id="GO:0019240">
    <property type="term" value="P:citrulline biosynthetic process"/>
    <property type="evidence" value="ECO:0007669"/>
    <property type="project" value="TreeGrafter"/>
</dbReference>
<feature type="binding site" evidence="6">
    <location>
        <begin position="271"/>
        <end position="272"/>
    </location>
    <ligand>
        <name>carbamoyl phosphate</name>
        <dbReference type="ChEBI" id="CHEBI:58228"/>
    </ligand>
</feature>
<comment type="similarity">
    <text evidence="2 6">Belongs to the aspartate/ornithine carbamoyltransferase superfamily. OTCase family.</text>
</comment>
<dbReference type="PROSITE" id="PS00097">
    <property type="entry name" value="CARBAMOYLTRANSFERASE"/>
    <property type="match status" value="1"/>
</dbReference>
<comment type="pathway">
    <text evidence="1">Amino-acid biosynthesis; L-arginine biosynthesis; L-arginine from L-ornithine and carbamoyl phosphate: step 1/3.</text>
</comment>
<evidence type="ECO:0000259" key="8">
    <source>
        <dbReference type="Pfam" id="PF02729"/>
    </source>
</evidence>
<dbReference type="NCBIfam" id="TIGR00658">
    <property type="entry name" value="orni_carb_tr"/>
    <property type="match status" value="1"/>
</dbReference>
<dbReference type="InterPro" id="IPR002292">
    <property type="entry name" value="Orn/put_carbamltrans"/>
</dbReference>
<dbReference type="HAMAP" id="MF_01109">
    <property type="entry name" value="OTCase"/>
    <property type="match status" value="1"/>
</dbReference>
<dbReference type="FunFam" id="3.40.50.1370:FF:000008">
    <property type="entry name" value="Ornithine carbamoyltransferase"/>
    <property type="match status" value="1"/>
</dbReference>
<feature type="domain" description="Aspartate/ornithine carbamoyltransferase Asp/Orn-binding" evidence="7">
    <location>
        <begin position="155"/>
        <end position="310"/>
    </location>
</feature>
<feature type="binding site" evidence="6">
    <location>
        <position position="109"/>
    </location>
    <ligand>
        <name>carbamoyl phosphate</name>
        <dbReference type="ChEBI" id="CHEBI:58228"/>
    </ligand>
</feature>
<dbReference type="Pfam" id="PF02729">
    <property type="entry name" value="OTCace_N"/>
    <property type="match status" value="1"/>
</dbReference>
<sequence length="325" mass="36112">MQHWVRRMKVRNFIQSFDFDAAEMKTILELARKIKASPLGYRDYLHGRVAALIFEKPSTRTRVSFEAGYVSMGGHVIYLGPNDVKLGVREDIADMARSLSRYIDVAILRTFSHRAILEFARHFGKPVVNGLSDMEHPCQALSDFFTIQESLGGIKGKKIAYVGDGNNVCHSLLLTAARLGAQVVYATPKAHAPNPKIMQVVRHEAKRTGAKIQGFTSPAPAVRGADILYTDVWVSMGEESKAASKKEQFKDFQVNQALVRKAKKTVKIMHCLPAHRGEEITNEVLEGSNSIVFDQAENRLHVQKAILIYLSGSNVGRLHGVRSGT</sequence>
<keyword evidence="6" id="KW-0963">Cytoplasm</keyword>
<dbReference type="InterPro" id="IPR036901">
    <property type="entry name" value="Asp/Orn_carbamoylTrfase_sf"/>
</dbReference>
<dbReference type="Gene3D" id="3.40.50.1370">
    <property type="entry name" value="Aspartate/ornithine carbamoyltransferase"/>
    <property type="match status" value="2"/>
</dbReference>
<dbReference type="GO" id="GO:0016597">
    <property type="term" value="F:amino acid binding"/>
    <property type="evidence" value="ECO:0007669"/>
    <property type="project" value="InterPro"/>
</dbReference>
<feature type="binding site" evidence="6">
    <location>
        <begin position="235"/>
        <end position="236"/>
    </location>
    <ligand>
        <name>L-ornithine</name>
        <dbReference type="ChEBI" id="CHEBI:46911"/>
    </ligand>
</feature>
<dbReference type="NCBIfam" id="NF001986">
    <property type="entry name" value="PRK00779.1"/>
    <property type="match status" value="1"/>
</dbReference>
<evidence type="ECO:0000256" key="2">
    <source>
        <dbReference type="ARBA" id="ARBA00007805"/>
    </source>
</evidence>
<dbReference type="PRINTS" id="PR00102">
    <property type="entry name" value="OTCASE"/>
</dbReference>
<evidence type="ECO:0000313" key="10">
    <source>
        <dbReference type="Proteomes" id="UP000230859"/>
    </source>
</evidence>
<comment type="caution">
    <text evidence="6">Lacks conserved residue(s) required for the propagation of feature annotation.</text>
</comment>
<dbReference type="InterPro" id="IPR006130">
    <property type="entry name" value="Asp/Orn_carbamoylTrfase"/>
</dbReference>
<keyword evidence="4 6" id="KW-0808">Transferase</keyword>